<dbReference type="AlphaFoldDB" id="A0A547PXX7"/>
<evidence type="ECO:0000313" key="2">
    <source>
        <dbReference type="EMBL" id="TRD18898.1"/>
    </source>
</evidence>
<dbReference type="PROSITE" id="PS51819">
    <property type="entry name" value="VOC"/>
    <property type="match status" value="1"/>
</dbReference>
<comment type="caution">
    <text evidence="2">The sequence shown here is derived from an EMBL/GenBank/DDBJ whole genome shotgun (WGS) entry which is preliminary data.</text>
</comment>
<feature type="domain" description="VOC" evidence="1">
    <location>
        <begin position="3"/>
        <end position="125"/>
    </location>
</feature>
<protein>
    <submittedName>
        <fullName evidence="2">VOC family protein</fullName>
    </submittedName>
</protein>
<evidence type="ECO:0000259" key="1">
    <source>
        <dbReference type="PROSITE" id="PS51819"/>
    </source>
</evidence>
<accession>A0A547PXX7</accession>
<dbReference type="InterPro" id="IPR004360">
    <property type="entry name" value="Glyas_Fos-R_dOase_dom"/>
</dbReference>
<dbReference type="OrthoDB" id="9794917at2"/>
<dbReference type="SUPFAM" id="SSF54593">
    <property type="entry name" value="Glyoxalase/Bleomycin resistance protein/Dihydroxybiphenyl dioxygenase"/>
    <property type="match status" value="1"/>
</dbReference>
<dbReference type="Proteomes" id="UP000318590">
    <property type="component" value="Unassembled WGS sequence"/>
</dbReference>
<dbReference type="PANTHER" id="PTHR36437:SF2">
    <property type="entry name" value="GLYOXALASE_BLEOMYCIN RESISTANCE PROTEIN_DIOXYGENASE"/>
    <property type="match status" value="1"/>
</dbReference>
<evidence type="ECO:0000313" key="3">
    <source>
        <dbReference type="Proteomes" id="UP000318590"/>
    </source>
</evidence>
<dbReference type="RefSeq" id="WP_142834993.1">
    <property type="nucleotide sequence ID" value="NZ_VFSV01000019.1"/>
</dbReference>
<keyword evidence="3" id="KW-1185">Reference proteome</keyword>
<proteinExistence type="predicted"/>
<name>A0A547PXX7_9RHOB</name>
<dbReference type="InterPro" id="IPR029068">
    <property type="entry name" value="Glyas_Bleomycin-R_OHBP_Dase"/>
</dbReference>
<organism evidence="2 3">
    <name type="scientific">Palleronia caenipelagi</name>
    <dbReference type="NCBI Taxonomy" id="2489174"/>
    <lineage>
        <taxon>Bacteria</taxon>
        <taxon>Pseudomonadati</taxon>
        <taxon>Pseudomonadota</taxon>
        <taxon>Alphaproteobacteria</taxon>
        <taxon>Rhodobacterales</taxon>
        <taxon>Roseobacteraceae</taxon>
        <taxon>Palleronia</taxon>
    </lineage>
</organism>
<reference evidence="2 3" key="1">
    <citation type="submission" date="2019-06" db="EMBL/GenBank/DDBJ databases">
        <title>Paenimaribius caenipelagi gen. nov., sp. nov., isolated from a tidal flat.</title>
        <authorList>
            <person name="Yoon J.-H."/>
        </authorList>
    </citation>
    <scope>NUCLEOTIDE SEQUENCE [LARGE SCALE GENOMIC DNA]</scope>
    <source>
        <strain evidence="2 3">JBTF-M29</strain>
    </source>
</reference>
<dbReference type="InterPro" id="IPR037523">
    <property type="entry name" value="VOC_core"/>
</dbReference>
<gene>
    <name evidence="2" type="ORF">FEV53_11750</name>
</gene>
<dbReference type="EMBL" id="VFSV01000019">
    <property type="protein sequence ID" value="TRD18898.1"/>
    <property type="molecule type" value="Genomic_DNA"/>
</dbReference>
<dbReference type="PANTHER" id="PTHR36437">
    <property type="entry name" value="GLYOXALASE/BLEOMYCIN RESISTANCE PROTEIN/DIOXYGENASE"/>
    <property type="match status" value="1"/>
</dbReference>
<dbReference type="Gene3D" id="3.10.180.10">
    <property type="entry name" value="2,3-Dihydroxybiphenyl 1,2-Dioxygenase, domain 1"/>
    <property type="match status" value="1"/>
</dbReference>
<sequence length="142" mass="16137">MQRLGSIALIVPGYDEAIAFFVNTLGFQLLEDIDQGRKRWVRVRPPSGGAALVLERAESPDQMDLIGRQFAGRVGLFLETDQFLRDYEAMRSAGITFEEEPRTEPYGRVAVWRDPWSNRWDLLEPTGSAASVREQIRHNGDD</sequence>
<dbReference type="Pfam" id="PF00903">
    <property type="entry name" value="Glyoxalase"/>
    <property type="match status" value="1"/>
</dbReference>